<gene>
    <name evidence="10" type="primary">ispE</name>
    <name evidence="13" type="ORF">Fsol_00101</name>
</gene>
<evidence type="ECO:0000256" key="5">
    <source>
        <dbReference type="ARBA" id="ARBA00022741"/>
    </source>
</evidence>
<sequence length="308" mass="35134">MDITKEYIAKSYAKLNLFLKICDILPDNYHEVCTLLAKINLFDTITITFNKRRSKFSPASISMFSDTGESIESVEHNLILSAVMEILKLLEAQYGKQHYVIDLISRMRIKIQKRIPIGAGLGGGSSNAATVIRFLYENLEHLTIKDIVLISYKIGVDVAFFTRNYRCALGRHKGEKLIKLTPYYRYYAVIVCPNFSCNTSDVYQHFVLKKADKTYDKKILEMRNTPEIRKDFVFAIGNDLEKTAVLLYPEISDILKTLASTSAVYYSMTGTGSACFGLFVTERVALLEAKKLRKTRNNWSVYVSKVNF</sequence>
<feature type="active site" evidence="10">
    <location>
        <position position="157"/>
    </location>
</feature>
<dbReference type="GO" id="GO:0050515">
    <property type="term" value="F:4-(cytidine 5'-diphospho)-2-C-methyl-D-erythritol kinase activity"/>
    <property type="evidence" value="ECO:0007669"/>
    <property type="project" value="UniProtKB-UniRule"/>
</dbReference>
<feature type="binding site" evidence="10">
    <location>
        <begin position="116"/>
        <end position="126"/>
    </location>
    <ligand>
        <name>ATP</name>
        <dbReference type="ChEBI" id="CHEBI:30616"/>
    </ligand>
</feature>
<accession>A0A2U8BRL5</accession>
<evidence type="ECO:0000256" key="8">
    <source>
        <dbReference type="ARBA" id="ARBA00023229"/>
    </source>
</evidence>
<organism evidence="13 14">
    <name type="scientific">Candidatus Fokinia solitaria</name>
    <dbReference type="NCBI Taxonomy" id="1802984"/>
    <lineage>
        <taxon>Bacteria</taxon>
        <taxon>Pseudomonadati</taxon>
        <taxon>Pseudomonadota</taxon>
        <taxon>Alphaproteobacteria</taxon>
        <taxon>Rickettsiales</taxon>
        <taxon>Candidatus Midichloriaceae</taxon>
        <taxon>Candidatus Fokinia</taxon>
    </lineage>
</organism>
<dbReference type="OrthoDB" id="9809438at2"/>
<evidence type="ECO:0000256" key="6">
    <source>
        <dbReference type="ARBA" id="ARBA00022777"/>
    </source>
</evidence>
<protein>
    <recommendedName>
        <fullName evidence="3 10">4-diphosphocytidyl-2-C-methyl-D-erythritol kinase</fullName>
        <shortName evidence="10">CMK</shortName>
        <ecNumber evidence="2 10">2.7.1.148</ecNumber>
    </recommendedName>
    <alternativeName>
        <fullName evidence="9 10">4-(cytidine-5'-diphospho)-2-C-methyl-D-erythritol kinase</fullName>
    </alternativeName>
</protein>
<comment type="pathway">
    <text evidence="10">Isoprenoid biosynthesis; isopentenyl diphosphate biosynthesis via DXP pathway; isopentenyl diphosphate from 1-deoxy-D-xylulose 5-phosphate: step 3/6.</text>
</comment>
<dbReference type="UniPathway" id="UPA00056">
    <property type="reaction ID" value="UER00094"/>
</dbReference>
<comment type="function">
    <text evidence="10">Catalyzes the phosphorylation of the position 2 hydroxy group of 4-diphosphocytidyl-2C-methyl-D-erythritol.</text>
</comment>
<evidence type="ECO:0000313" key="13">
    <source>
        <dbReference type="EMBL" id="AWD32910.1"/>
    </source>
</evidence>
<dbReference type="PIRSF" id="PIRSF010376">
    <property type="entry name" value="IspE"/>
    <property type="match status" value="1"/>
</dbReference>
<dbReference type="Pfam" id="PF00288">
    <property type="entry name" value="GHMP_kinases_N"/>
    <property type="match status" value="1"/>
</dbReference>
<keyword evidence="14" id="KW-1185">Reference proteome</keyword>
<keyword evidence="7 10" id="KW-0067">ATP-binding</keyword>
<feature type="domain" description="GHMP kinase C-terminal" evidence="12">
    <location>
        <begin position="238"/>
        <end position="285"/>
    </location>
</feature>
<dbReference type="AlphaFoldDB" id="A0A2U8BRL5"/>
<dbReference type="GO" id="GO:0016114">
    <property type="term" value="P:terpenoid biosynthetic process"/>
    <property type="evidence" value="ECO:0007669"/>
    <property type="project" value="UniProtKB-UniRule"/>
</dbReference>
<dbReference type="EMBL" id="CP025989">
    <property type="protein sequence ID" value="AWD32910.1"/>
    <property type="molecule type" value="Genomic_DNA"/>
</dbReference>
<dbReference type="PANTHER" id="PTHR43527:SF2">
    <property type="entry name" value="4-DIPHOSPHOCYTIDYL-2-C-METHYL-D-ERYTHRITOL KINASE, CHLOROPLASTIC"/>
    <property type="match status" value="1"/>
</dbReference>
<dbReference type="SUPFAM" id="SSF55060">
    <property type="entry name" value="GHMP Kinase, C-terminal domain"/>
    <property type="match status" value="1"/>
</dbReference>
<dbReference type="GO" id="GO:0019288">
    <property type="term" value="P:isopentenyl diphosphate biosynthetic process, methylerythritol 4-phosphate pathway"/>
    <property type="evidence" value="ECO:0007669"/>
    <property type="project" value="UniProtKB-UniRule"/>
</dbReference>
<dbReference type="InterPro" id="IPR006204">
    <property type="entry name" value="GHMP_kinase_N_dom"/>
</dbReference>
<dbReference type="Gene3D" id="3.30.230.10">
    <property type="match status" value="1"/>
</dbReference>
<dbReference type="SUPFAM" id="SSF54211">
    <property type="entry name" value="Ribosomal protein S5 domain 2-like"/>
    <property type="match status" value="1"/>
</dbReference>
<feature type="active site" evidence="10">
    <location>
        <position position="14"/>
    </location>
</feature>
<evidence type="ECO:0000256" key="7">
    <source>
        <dbReference type="ARBA" id="ARBA00022840"/>
    </source>
</evidence>
<dbReference type="HAMAP" id="MF_00061">
    <property type="entry name" value="IspE"/>
    <property type="match status" value="1"/>
</dbReference>
<dbReference type="InterPro" id="IPR036554">
    <property type="entry name" value="GHMP_kinase_C_sf"/>
</dbReference>
<dbReference type="Pfam" id="PF08544">
    <property type="entry name" value="GHMP_kinases_C"/>
    <property type="match status" value="1"/>
</dbReference>
<evidence type="ECO:0000313" key="14">
    <source>
        <dbReference type="Proteomes" id="UP000244519"/>
    </source>
</evidence>
<evidence type="ECO:0000256" key="4">
    <source>
        <dbReference type="ARBA" id="ARBA00022679"/>
    </source>
</evidence>
<keyword evidence="4 10" id="KW-0808">Transferase</keyword>
<dbReference type="RefSeq" id="WP_108672958.1">
    <property type="nucleotide sequence ID" value="NZ_CP025989.1"/>
</dbReference>
<dbReference type="NCBIfam" id="TIGR00154">
    <property type="entry name" value="ispE"/>
    <property type="match status" value="1"/>
</dbReference>
<name>A0A2U8BRL5_9RICK</name>
<dbReference type="KEGG" id="fso:Fsol_00101"/>
<keyword evidence="5 10" id="KW-0547">Nucleotide-binding</keyword>
<comment type="similarity">
    <text evidence="1 10">Belongs to the GHMP kinase family. IspE subfamily.</text>
</comment>
<evidence type="ECO:0000259" key="12">
    <source>
        <dbReference type="Pfam" id="PF08544"/>
    </source>
</evidence>
<proteinExistence type="inferred from homology"/>
<evidence type="ECO:0000256" key="10">
    <source>
        <dbReference type="HAMAP-Rule" id="MF_00061"/>
    </source>
</evidence>
<dbReference type="PANTHER" id="PTHR43527">
    <property type="entry name" value="4-DIPHOSPHOCYTIDYL-2-C-METHYL-D-ERYTHRITOL KINASE, CHLOROPLASTIC"/>
    <property type="match status" value="1"/>
</dbReference>
<evidence type="ECO:0000256" key="9">
    <source>
        <dbReference type="ARBA" id="ARBA00032554"/>
    </source>
</evidence>
<dbReference type="InterPro" id="IPR014721">
    <property type="entry name" value="Ribsml_uS5_D2-typ_fold_subgr"/>
</dbReference>
<dbReference type="Proteomes" id="UP000244519">
    <property type="component" value="Chromosome"/>
</dbReference>
<keyword evidence="8 10" id="KW-0414">Isoprene biosynthesis</keyword>
<evidence type="ECO:0000256" key="2">
    <source>
        <dbReference type="ARBA" id="ARBA00012052"/>
    </source>
</evidence>
<reference evidence="13 14" key="1">
    <citation type="journal article" date="2018" name="Genome Biol. Evol.">
        <title>The Genome Sequence of "Candidatus Fokinia solitaria": Insights on Reductive Evolution in Rickettsiales.</title>
        <authorList>
            <person name="Floriano A.M."/>
            <person name="Castelli M."/>
            <person name="Krenek S."/>
            <person name="Berendonk T.U."/>
            <person name="Bazzocchi C."/>
            <person name="Petroni G."/>
            <person name="Sassera D."/>
        </authorList>
    </citation>
    <scope>NUCLEOTIDE SEQUENCE [LARGE SCALE GENOMIC DNA]</scope>
    <source>
        <strain evidence="13">Rio ETE_ALG 3VII</strain>
    </source>
</reference>
<dbReference type="InterPro" id="IPR013750">
    <property type="entry name" value="GHMP_kinase_C_dom"/>
</dbReference>
<dbReference type="InterPro" id="IPR020568">
    <property type="entry name" value="Ribosomal_Su5_D2-typ_SF"/>
</dbReference>
<dbReference type="InterPro" id="IPR004424">
    <property type="entry name" value="IspE"/>
</dbReference>
<keyword evidence="6 10" id="KW-0418">Kinase</keyword>
<evidence type="ECO:0000256" key="1">
    <source>
        <dbReference type="ARBA" id="ARBA00009684"/>
    </source>
</evidence>
<comment type="catalytic activity">
    <reaction evidence="10">
        <text>4-CDP-2-C-methyl-D-erythritol + ATP = 4-CDP-2-C-methyl-D-erythritol 2-phosphate + ADP + H(+)</text>
        <dbReference type="Rhea" id="RHEA:18437"/>
        <dbReference type="ChEBI" id="CHEBI:15378"/>
        <dbReference type="ChEBI" id="CHEBI:30616"/>
        <dbReference type="ChEBI" id="CHEBI:57823"/>
        <dbReference type="ChEBI" id="CHEBI:57919"/>
        <dbReference type="ChEBI" id="CHEBI:456216"/>
        <dbReference type="EC" id="2.7.1.148"/>
    </reaction>
</comment>
<feature type="domain" description="GHMP kinase N-terminal" evidence="11">
    <location>
        <begin position="83"/>
        <end position="162"/>
    </location>
</feature>
<dbReference type="GO" id="GO:0005524">
    <property type="term" value="F:ATP binding"/>
    <property type="evidence" value="ECO:0007669"/>
    <property type="project" value="UniProtKB-UniRule"/>
</dbReference>
<evidence type="ECO:0000256" key="3">
    <source>
        <dbReference type="ARBA" id="ARBA00017473"/>
    </source>
</evidence>
<dbReference type="EC" id="2.7.1.148" evidence="2 10"/>
<dbReference type="Gene3D" id="3.30.70.890">
    <property type="entry name" value="GHMP kinase, C-terminal domain"/>
    <property type="match status" value="1"/>
</dbReference>
<evidence type="ECO:0000259" key="11">
    <source>
        <dbReference type="Pfam" id="PF00288"/>
    </source>
</evidence>